<evidence type="ECO:0000256" key="2">
    <source>
        <dbReference type="ARBA" id="ARBA00001946"/>
    </source>
</evidence>
<dbReference type="Proteomes" id="UP000813824">
    <property type="component" value="Unassembled WGS sequence"/>
</dbReference>
<evidence type="ECO:0000256" key="9">
    <source>
        <dbReference type="ARBA" id="ARBA00023204"/>
    </source>
</evidence>
<comment type="subcellular location">
    <subcellularLocation>
        <location evidence="3">Nucleus</location>
        <location evidence="3">PML body</location>
    </subcellularLocation>
</comment>
<evidence type="ECO:0000256" key="10">
    <source>
        <dbReference type="ARBA" id="ARBA00023242"/>
    </source>
</evidence>
<dbReference type="EMBL" id="JAEVFJ010000017">
    <property type="protein sequence ID" value="KAH8099939.1"/>
    <property type="molecule type" value="Genomic_DNA"/>
</dbReference>
<evidence type="ECO:0000256" key="6">
    <source>
        <dbReference type="ARBA" id="ARBA00022763"/>
    </source>
</evidence>
<dbReference type="SUPFAM" id="SSF56219">
    <property type="entry name" value="DNase I-like"/>
    <property type="match status" value="1"/>
</dbReference>
<dbReference type="CDD" id="cd09080">
    <property type="entry name" value="TDP2"/>
    <property type="match status" value="1"/>
</dbReference>
<comment type="cofactor">
    <cofactor evidence="1">
        <name>Mn(2+)</name>
        <dbReference type="ChEBI" id="CHEBI:29035"/>
    </cofactor>
</comment>
<dbReference type="GO" id="GO:0046872">
    <property type="term" value="F:metal ion binding"/>
    <property type="evidence" value="ECO:0007669"/>
    <property type="project" value="UniProtKB-KW"/>
</dbReference>
<evidence type="ECO:0000256" key="8">
    <source>
        <dbReference type="ARBA" id="ARBA00022842"/>
    </source>
</evidence>
<keyword evidence="4" id="KW-0540">Nuclease</keyword>
<name>A0A8K0XP64_9AGAR</name>
<accession>A0A8K0XP64</accession>
<dbReference type="Gene3D" id="3.60.10.10">
    <property type="entry name" value="Endonuclease/exonuclease/phosphatase"/>
    <property type="match status" value="1"/>
</dbReference>
<keyword evidence="13" id="KW-1185">Reference proteome</keyword>
<evidence type="ECO:0000259" key="11">
    <source>
        <dbReference type="Pfam" id="PF03372"/>
    </source>
</evidence>
<dbReference type="GO" id="GO:0005737">
    <property type="term" value="C:cytoplasm"/>
    <property type="evidence" value="ECO:0007669"/>
    <property type="project" value="TreeGrafter"/>
</dbReference>
<evidence type="ECO:0000313" key="13">
    <source>
        <dbReference type="Proteomes" id="UP000813824"/>
    </source>
</evidence>
<keyword evidence="10" id="KW-0539">Nucleus</keyword>
<evidence type="ECO:0000256" key="1">
    <source>
        <dbReference type="ARBA" id="ARBA00001936"/>
    </source>
</evidence>
<dbReference type="InterPro" id="IPR036691">
    <property type="entry name" value="Endo/exonu/phosph_ase_sf"/>
</dbReference>
<keyword evidence="12" id="KW-0255">Endonuclease</keyword>
<keyword evidence="9" id="KW-0234">DNA repair</keyword>
<dbReference type="GO" id="GO:0003697">
    <property type="term" value="F:single-stranded DNA binding"/>
    <property type="evidence" value="ECO:0007669"/>
    <property type="project" value="TreeGrafter"/>
</dbReference>
<keyword evidence="8" id="KW-0460">Magnesium</keyword>
<keyword evidence="5" id="KW-0479">Metal-binding</keyword>
<dbReference type="GO" id="GO:0006302">
    <property type="term" value="P:double-strand break repair"/>
    <property type="evidence" value="ECO:0007669"/>
    <property type="project" value="TreeGrafter"/>
</dbReference>
<organism evidence="12 13">
    <name type="scientific">Cristinia sonorae</name>
    <dbReference type="NCBI Taxonomy" id="1940300"/>
    <lineage>
        <taxon>Eukaryota</taxon>
        <taxon>Fungi</taxon>
        <taxon>Dikarya</taxon>
        <taxon>Basidiomycota</taxon>
        <taxon>Agaricomycotina</taxon>
        <taxon>Agaricomycetes</taxon>
        <taxon>Agaricomycetidae</taxon>
        <taxon>Agaricales</taxon>
        <taxon>Pleurotineae</taxon>
        <taxon>Stephanosporaceae</taxon>
        <taxon>Cristinia</taxon>
    </lineage>
</organism>
<evidence type="ECO:0000256" key="4">
    <source>
        <dbReference type="ARBA" id="ARBA00022722"/>
    </source>
</evidence>
<proteinExistence type="predicted"/>
<sequence length="312" mass="35179">MDRLWQLNYYLSIPNERQYRDQWYCYQLPSPFNGDPRSLPSSIRLYTWNVDFQSPEPFARMTRVLDHIQYLTPSPTQTEPLPPPCCVLLQEVSVDAFMAIEAHPWVRAHFSIVSAEPWSVGYGVVTLVSRRLWIARGQSLSFGSSRQGRTALIVDIPMQVNYRREEANSIEKPPEVAVMRIANTHLESLPEGAVARPLQLNAVAQFLYEAGYGVVCGDMNVIGPGDADMHTRAGLSDAWKRGEWDDNGVTWGYQPPTQYPPARLDRVFYVSRTTGLQVDEPEVIGKDVRIGNPAPGLWASDHFGLTTTLTIV</sequence>
<dbReference type="PANTHER" id="PTHR15822:SF4">
    <property type="entry name" value="TYROSYL-DNA PHOSPHODIESTERASE 2"/>
    <property type="match status" value="1"/>
</dbReference>
<dbReference type="AlphaFoldDB" id="A0A8K0XP64"/>
<evidence type="ECO:0000256" key="7">
    <source>
        <dbReference type="ARBA" id="ARBA00022801"/>
    </source>
</evidence>
<keyword evidence="7" id="KW-0378">Hydrolase</keyword>
<protein>
    <submittedName>
        <fullName evidence="12">Endonuclease/exonuclease/phosphatase</fullName>
    </submittedName>
</protein>
<feature type="domain" description="Endonuclease/exonuclease/phosphatase" evidence="11">
    <location>
        <begin position="47"/>
        <end position="302"/>
    </location>
</feature>
<keyword evidence="6" id="KW-0227">DNA damage</keyword>
<comment type="caution">
    <text evidence="12">The sequence shown here is derived from an EMBL/GenBank/DDBJ whole genome shotgun (WGS) entry which is preliminary data.</text>
</comment>
<evidence type="ECO:0000256" key="3">
    <source>
        <dbReference type="ARBA" id="ARBA00004322"/>
    </source>
</evidence>
<dbReference type="OrthoDB" id="9975959at2759"/>
<dbReference type="Pfam" id="PF03372">
    <property type="entry name" value="Exo_endo_phos"/>
    <property type="match status" value="1"/>
</dbReference>
<reference evidence="12" key="1">
    <citation type="journal article" date="2021" name="New Phytol.">
        <title>Evolutionary innovations through gain and loss of genes in the ectomycorrhizal Boletales.</title>
        <authorList>
            <person name="Wu G."/>
            <person name="Miyauchi S."/>
            <person name="Morin E."/>
            <person name="Kuo A."/>
            <person name="Drula E."/>
            <person name="Varga T."/>
            <person name="Kohler A."/>
            <person name="Feng B."/>
            <person name="Cao Y."/>
            <person name="Lipzen A."/>
            <person name="Daum C."/>
            <person name="Hundley H."/>
            <person name="Pangilinan J."/>
            <person name="Johnson J."/>
            <person name="Barry K."/>
            <person name="LaButti K."/>
            <person name="Ng V."/>
            <person name="Ahrendt S."/>
            <person name="Min B."/>
            <person name="Choi I.G."/>
            <person name="Park H."/>
            <person name="Plett J.M."/>
            <person name="Magnuson J."/>
            <person name="Spatafora J.W."/>
            <person name="Nagy L.G."/>
            <person name="Henrissat B."/>
            <person name="Grigoriev I.V."/>
            <person name="Yang Z.L."/>
            <person name="Xu J."/>
            <person name="Martin F.M."/>
        </authorList>
    </citation>
    <scope>NUCLEOTIDE SEQUENCE</scope>
    <source>
        <strain evidence="12">KKN 215</strain>
    </source>
</reference>
<dbReference type="InterPro" id="IPR051547">
    <property type="entry name" value="TDP2-like"/>
</dbReference>
<dbReference type="PANTHER" id="PTHR15822">
    <property type="entry name" value="TRAF AND TNF RECEPTOR-ASSOCIATED PROTEIN"/>
    <property type="match status" value="1"/>
</dbReference>
<evidence type="ECO:0000256" key="5">
    <source>
        <dbReference type="ARBA" id="ARBA00022723"/>
    </source>
</evidence>
<dbReference type="InterPro" id="IPR005135">
    <property type="entry name" value="Endo/exonuclease/phosphatase"/>
</dbReference>
<dbReference type="GO" id="GO:0070260">
    <property type="term" value="F:5'-tyrosyl-DNA phosphodiesterase activity"/>
    <property type="evidence" value="ECO:0007669"/>
    <property type="project" value="TreeGrafter"/>
</dbReference>
<dbReference type="GO" id="GO:0004519">
    <property type="term" value="F:endonuclease activity"/>
    <property type="evidence" value="ECO:0007669"/>
    <property type="project" value="UniProtKB-KW"/>
</dbReference>
<gene>
    <name evidence="12" type="ORF">BXZ70DRAFT_194971</name>
</gene>
<comment type="cofactor">
    <cofactor evidence="2">
        <name>Mg(2+)</name>
        <dbReference type="ChEBI" id="CHEBI:18420"/>
    </cofactor>
</comment>
<evidence type="ECO:0000313" key="12">
    <source>
        <dbReference type="EMBL" id="KAH8099939.1"/>
    </source>
</evidence>